<gene>
    <name evidence="2" type="ORF">AVDCRST_MAG30-474</name>
</gene>
<dbReference type="GO" id="GO:0004016">
    <property type="term" value="F:adenylate cyclase activity"/>
    <property type="evidence" value="ECO:0007669"/>
    <property type="project" value="UniProtKB-EC"/>
</dbReference>
<accession>A0A6J4RS73</accession>
<dbReference type="AlphaFoldDB" id="A0A6J4RS73"/>
<dbReference type="InterPro" id="IPR033469">
    <property type="entry name" value="CYTH-like_dom_sf"/>
</dbReference>
<dbReference type="Gene3D" id="2.40.320.10">
    <property type="entry name" value="Hypothetical Protein Pfu-838710-001"/>
    <property type="match status" value="1"/>
</dbReference>
<sequence length="175" mass="19128">MQAPRRNVELKALDPDPAATLARALALGAEDHGTLEQRDTYFRVEHGRLKLREETPGAAHLIAYARRDDPAVRVSEYRIAPVAEPGPLLEALTASLGVRVVVAKRRHLLLWEDVRIHLDAVAGLEPHLELEAVAPPESDLRAETERVAHLRAVLDIRDEALRPGSYADALAGAAA</sequence>
<dbReference type="CDD" id="cd07890">
    <property type="entry name" value="CYTH-like_AC_IV-like"/>
    <property type="match status" value="1"/>
</dbReference>
<dbReference type="EC" id="4.6.1.1" evidence="2"/>
<proteinExistence type="predicted"/>
<protein>
    <submittedName>
        <fullName evidence="2">Adenylate cyclase</fullName>
        <ecNumber evidence="2">4.6.1.1</ecNumber>
    </submittedName>
</protein>
<dbReference type="PANTHER" id="PTHR21028:SF2">
    <property type="entry name" value="CYTH DOMAIN-CONTAINING PROTEIN"/>
    <property type="match status" value="1"/>
</dbReference>
<dbReference type="SUPFAM" id="SSF55154">
    <property type="entry name" value="CYTH-like phosphatases"/>
    <property type="match status" value="1"/>
</dbReference>
<dbReference type="PANTHER" id="PTHR21028">
    <property type="entry name" value="SI:CH211-156B7.4"/>
    <property type="match status" value="1"/>
</dbReference>
<dbReference type="InterPro" id="IPR023577">
    <property type="entry name" value="CYTH_domain"/>
</dbReference>
<organism evidence="2">
    <name type="scientific">uncultured Solirubrobacteraceae bacterium</name>
    <dbReference type="NCBI Taxonomy" id="1162706"/>
    <lineage>
        <taxon>Bacteria</taxon>
        <taxon>Bacillati</taxon>
        <taxon>Actinomycetota</taxon>
        <taxon>Thermoleophilia</taxon>
        <taxon>Solirubrobacterales</taxon>
        <taxon>Solirubrobacteraceae</taxon>
        <taxon>environmental samples</taxon>
    </lineage>
</organism>
<keyword evidence="2" id="KW-0456">Lyase</keyword>
<dbReference type="InterPro" id="IPR008173">
    <property type="entry name" value="Adenylyl_cyclase_CyaB"/>
</dbReference>
<feature type="domain" description="CYTH" evidence="1">
    <location>
        <begin position="6"/>
        <end position="141"/>
    </location>
</feature>
<reference evidence="2" key="1">
    <citation type="submission" date="2020-02" db="EMBL/GenBank/DDBJ databases">
        <authorList>
            <person name="Meier V. D."/>
        </authorList>
    </citation>
    <scope>NUCLEOTIDE SEQUENCE</scope>
    <source>
        <strain evidence="2">AVDCRST_MAG30</strain>
    </source>
</reference>
<dbReference type="EMBL" id="CADCVS010000079">
    <property type="protein sequence ID" value="CAA9476123.1"/>
    <property type="molecule type" value="Genomic_DNA"/>
</dbReference>
<evidence type="ECO:0000259" key="1">
    <source>
        <dbReference type="Pfam" id="PF01928"/>
    </source>
</evidence>
<evidence type="ECO:0000313" key="2">
    <source>
        <dbReference type="EMBL" id="CAA9476123.1"/>
    </source>
</evidence>
<dbReference type="Pfam" id="PF01928">
    <property type="entry name" value="CYTH"/>
    <property type="match status" value="1"/>
</dbReference>
<name>A0A6J4RS73_9ACTN</name>